<evidence type="ECO:0000256" key="2">
    <source>
        <dbReference type="ARBA" id="ARBA00022475"/>
    </source>
</evidence>
<accession>A0AAV2HW19</accession>
<keyword evidence="4 20" id="KW-0732">Signal</keyword>
<evidence type="ECO:0000256" key="14">
    <source>
        <dbReference type="ARBA" id="ARBA00034104"/>
    </source>
</evidence>
<evidence type="ECO:0000313" key="24">
    <source>
        <dbReference type="Proteomes" id="UP001497497"/>
    </source>
</evidence>
<keyword evidence="5 19" id="KW-1133">Transmembrane helix</keyword>
<feature type="binding site" evidence="15">
    <location>
        <position position="683"/>
    </location>
    <ligand>
        <name>L-glutamate</name>
        <dbReference type="ChEBI" id="CHEBI:29985"/>
    </ligand>
</feature>
<evidence type="ECO:0000313" key="23">
    <source>
        <dbReference type="EMBL" id="CAL1537976.1"/>
    </source>
</evidence>
<keyword evidence="11" id="KW-0628">Postsynaptic cell membrane</keyword>
<dbReference type="InterPro" id="IPR015683">
    <property type="entry name" value="Ionotropic_Glu_rcpt"/>
</dbReference>
<keyword evidence="12" id="KW-1071">Ligand-gated ion channel</keyword>
<proteinExistence type="predicted"/>
<evidence type="ECO:0000256" key="16">
    <source>
        <dbReference type="PIRSR" id="PIRSR601508-2"/>
    </source>
</evidence>
<evidence type="ECO:0000259" key="21">
    <source>
        <dbReference type="SMART" id="SM00079"/>
    </source>
</evidence>
<feature type="binding site" evidence="15">
    <location>
        <position position="512"/>
    </location>
    <ligand>
        <name>L-glutamate</name>
        <dbReference type="ChEBI" id="CHEBI:29985"/>
    </ligand>
</feature>
<evidence type="ECO:0000256" key="15">
    <source>
        <dbReference type="PIRSR" id="PIRSR601508-1"/>
    </source>
</evidence>
<evidence type="ECO:0000256" key="4">
    <source>
        <dbReference type="ARBA" id="ARBA00022729"/>
    </source>
</evidence>
<dbReference type="Pfam" id="PF00060">
    <property type="entry name" value="Lig_chan"/>
    <property type="match status" value="1"/>
</dbReference>
<dbReference type="InterPro" id="IPR028082">
    <property type="entry name" value="Peripla_BP_I"/>
</dbReference>
<protein>
    <recommendedName>
        <fullName evidence="25">Glutamate receptor</fullName>
    </recommendedName>
</protein>
<keyword evidence="8 19" id="KW-0472">Membrane</keyword>
<dbReference type="FunFam" id="1.10.287.70:FF:000067">
    <property type="entry name" value="glutamate receptor 2 isoform X1"/>
    <property type="match status" value="1"/>
</dbReference>
<evidence type="ECO:0000256" key="12">
    <source>
        <dbReference type="ARBA" id="ARBA00023286"/>
    </source>
</evidence>
<dbReference type="InterPro" id="IPR019594">
    <property type="entry name" value="Glu/Gly-bd"/>
</dbReference>
<dbReference type="Pfam" id="PF01094">
    <property type="entry name" value="ANF_receptor"/>
    <property type="match status" value="1"/>
</dbReference>
<dbReference type="InterPro" id="IPR001320">
    <property type="entry name" value="Iontro_rcpt_C"/>
</dbReference>
<feature type="binding site" evidence="15">
    <location>
        <position position="733"/>
    </location>
    <ligand>
        <name>L-glutamate</name>
        <dbReference type="ChEBI" id="CHEBI:29985"/>
    </ligand>
</feature>
<dbReference type="SUPFAM" id="SSF53850">
    <property type="entry name" value="Periplasmic binding protein-like II"/>
    <property type="match status" value="1"/>
</dbReference>
<dbReference type="SMART" id="SM00079">
    <property type="entry name" value="PBPe"/>
    <property type="match status" value="1"/>
</dbReference>
<feature type="transmembrane region" description="Helical" evidence="19">
    <location>
        <begin position="558"/>
        <end position="577"/>
    </location>
</feature>
<keyword evidence="6" id="KW-0770">Synapse</keyword>
<keyword evidence="2" id="KW-1003">Cell membrane</keyword>
<evidence type="ECO:0000256" key="17">
    <source>
        <dbReference type="PIRSR" id="PIRSR601508-3"/>
    </source>
</evidence>
<evidence type="ECO:0000256" key="1">
    <source>
        <dbReference type="ARBA" id="ARBA00022448"/>
    </source>
</evidence>
<feature type="domain" description="Ionotropic glutamate receptor L-glutamate and glycine-binding" evidence="22">
    <location>
        <begin position="436"/>
        <end position="503"/>
    </location>
</feature>
<name>A0AAV2HW19_LYMST</name>
<evidence type="ECO:0000256" key="10">
    <source>
        <dbReference type="ARBA" id="ARBA00023180"/>
    </source>
</evidence>
<feature type="binding site" evidence="15">
    <location>
        <position position="682"/>
    </location>
    <ligand>
        <name>L-glutamate</name>
        <dbReference type="ChEBI" id="CHEBI:29985"/>
    </ligand>
</feature>
<dbReference type="PRINTS" id="PR00177">
    <property type="entry name" value="NMDARECEPTOR"/>
</dbReference>
<feature type="chain" id="PRO_5043595439" description="Glutamate receptor" evidence="20">
    <location>
        <begin position="23"/>
        <end position="917"/>
    </location>
</feature>
<evidence type="ECO:0000259" key="22">
    <source>
        <dbReference type="SMART" id="SM00918"/>
    </source>
</evidence>
<keyword evidence="17" id="KW-1015">Disulfide bond</keyword>
<keyword evidence="9" id="KW-0675">Receptor</keyword>
<dbReference type="PANTHER" id="PTHR18966">
    <property type="entry name" value="IONOTROPIC GLUTAMATE RECEPTOR"/>
    <property type="match status" value="1"/>
</dbReference>
<evidence type="ECO:0000256" key="6">
    <source>
        <dbReference type="ARBA" id="ARBA00023018"/>
    </source>
</evidence>
<feature type="site" description="Crucial to convey clamshell closure to channel opening" evidence="16">
    <location>
        <position position="661"/>
    </location>
</feature>
<evidence type="ECO:0000256" key="8">
    <source>
        <dbReference type="ARBA" id="ARBA00023136"/>
    </source>
</evidence>
<feature type="disulfide bond" evidence="17">
    <location>
        <begin position="746"/>
        <end position="800"/>
    </location>
</feature>
<gene>
    <name evidence="23" type="ORF">GSLYS_00011797001</name>
</gene>
<dbReference type="GO" id="GO:0022824">
    <property type="term" value="F:transmitter-gated monoatomic ion channel activity"/>
    <property type="evidence" value="ECO:0007669"/>
    <property type="project" value="UniProtKB-ARBA"/>
</dbReference>
<evidence type="ECO:0000256" key="7">
    <source>
        <dbReference type="ARBA" id="ARBA00023065"/>
    </source>
</evidence>
<evidence type="ECO:0000256" key="9">
    <source>
        <dbReference type="ARBA" id="ARBA00023170"/>
    </source>
</evidence>
<dbReference type="SMART" id="SM00918">
    <property type="entry name" value="Lig_chan-Glu_bd"/>
    <property type="match status" value="1"/>
</dbReference>
<dbReference type="Gene3D" id="3.40.190.10">
    <property type="entry name" value="Periplasmic binding protein-like II"/>
    <property type="match status" value="1"/>
</dbReference>
<dbReference type="CDD" id="cd13715">
    <property type="entry name" value="PBP2_iGluR_AMPA"/>
    <property type="match status" value="1"/>
</dbReference>
<evidence type="ECO:0008006" key="25">
    <source>
        <dbReference type="Google" id="ProtNLM"/>
    </source>
</evidence>
<dbReference type="InterPro" id="IPR001828">
    <property type="entry name" value="ANF_lig-bd_rcpt"/>
</dbReference>
<feature type="binding site" evidence="15">
    <location>
        <position position="519"/>
    </location>
    <ligand>
        <name>L-glutamate</name>
        <dbReference type="ChEBI" id="CHEBI:29985"/>
    </ligand>
</feature>
<keyword evidence="24" id="KW-1185">Reference proteome</keyword>
<dbReference type="CDD" id="cd06380">
    <property type="entry name" value="PBP1_iGluR_AMPA"/>
    <property type="match status" value="1"/>
</dbReference>
<feature type="transmembrane region" description="Helical" evidence="19">
    <location>
        <begin position="821"/>
        <end position="843"/>
    </location>
</feature>
<dbReference type="SUPFAM" id="SSF53822">
    <property type="entry name" value="Periplasmic binding protein-like I"/>
    <property type="match status" value="1"/>
</dbReference>
<dbReference type="SUPFAM" id="SSF81324">
    <property type="entry name" value="Voltage-gated potassium channels"/>
    <property type="match status" value="1"/>
</dbReference>
<dbReference type="GO" id="GO:0007166">
    <property type="term" value="P:cell surface receptor signaling pathway"/>
    <property type="evidence" value="ECO:0007669"/>
    <property type="project" value="UniProtKB-ARBA"/>
</dbReference>
<feature type="transmembrane region" description="Helical" evidence="19">
    <location>
        <begin position="632"/>
        <end position="654"/>
    </location>
</feature>
<evidence type="ECO:0000256" key="18">
    <source>
        <dbReference type="SAM" id="MobiDB-lite"/>
    </source>
</evidence>
<feature type="binding site" evidence="15">
    <location>
        <position position="514"/>
    </location>
    <ligand>
        <name>L-glutamate</name>
        <dbReference type="ChEBI" id="CHEBI:29985"/>
    </ligand>
</feature>
<evidence type="ECO:0000256" key="20">
    <source>
        <dbReference type="SAM" id="SignalP"/>
    </source>
</evidence>
<feature type="disulfide bond" evidence="17">
    <location>
        <begin position="80"/>
        <end position="341"/>
    </location>
</feature>
<evidence type="ECO:0000256" key="19">
    <source>
        <dbReference type="SAM" id="Phobius"/>
    </source>
</evidence>
<dbReference type="FunFam" id="3.40.190.10:FF:000001">
    <property type="entry name" value="Glutamate receptor ionotropic, kainate 2"/>
    <property type="match status" value="1"/>
</dbReference>
<feature type="domain" description="Ionotropic glutamate receptor C-terminal" evidence="21">
    <location>
        <begin position="426"/>
        <end position="797"/>
    </location>
</feature>
<dbReference type="Gene3D" id="1.10.287.70">
    <property type="match status" value="1"/>
</dbReference>
<evidence type="ECO:0000256" key="11">
    <source>
        <dbReference type="ARBA" id="ARBA00023257"/>
    </source>
</evidence>
<dbReference type="FunFam" id="3.40.190.10:FF:000060">
    <property type="entry name" value="Glutamate receptor ionotropic, kainate 1"/>
    <property type="match status" value="1"/>
</dbReference>
<reference evidence="23 24" key="1">
    <citation type="submission" date="2024-04" db="EMBL/GenBank/DDBJ databases">
        <authorList>
            <consortium name="Genoscope - CEA"/>
            <person name="William W."/>
        </authorList>
    </citation>
    <scope>NUCLEOTIDE SEQUENCE [LARGE SCALE GENOMIC DNA]</scope>
</reference>
<feature type="site" description="Interaction with the cone snail toxin Con-ikot-ikot" evidence="16">
    <location>
        <position position="688"/>
    </location>
</feature>
<dbReference type="GO" id="GO:0045211">
    <property type="term" value="C:postsynaptic membrane"/>
    <property type="evidence" value="ECO:0007669"/>
    <property type="project" value="UniProtKB-SubCell"/>
</dbReference>
<feature type="signal peptide" evidence="20">
    <location>
        <begin position="1"/>
        <end position="22"/>
    </location>
</feature>
<keyword evidence="1" id="KW-0813">Transport</keyword>
<sequence length="917" mass="103077">MDTCVFPLVVLWISLRITSTLDEVPIGGIFDSRSVQALTAFRHEIHMFNRAYSHVYRYKLKNDTTILDVTDSFAVSNALCHHLSRGDLAIFGVSNASSLATIQSYTDTFNVPFVTISMAQNNSHNGSYQIYMRPMYINALVDVIVHYRWEKVAFYYDSDEGLVRLQQLFQATNKYDKMIISIDTKRITSVENGYHMLKELHLMDPEMEHRVLLDVRTDKAEQIILKVMNDSKINNAKFHFLLGDLGMLEINTTHFKIGGVNITGFQLVDPFNSTSELFISTWSSLDPVYWPGAGTNHVNYEAALAADSVRLFKSAFGSILQKDPNFLRRSRSGTAGKSMKCTDDSEIKTGHGQMILEEMKKVKFEGVTGHVAFNEQGHRKDFTLGVYNVAMTRGTAKIGYWNEREGKLHAHNPRLFQNNSSDMNRTRIVTTIIKEPYVMVNNVIRDGKPLVGNEPVEGFCIDLTKAVAEKVGFDFVIQFVKDGSYGSVLSNGTWDGIVGELIRHEADMAIAPFTITADRSRVIDFTKPFMSLGISIMIKRPQPAGKHFFSFMEPLSSEIWMCIVFAYIGVSVVLFLVSRFSPNEWHLSEAHHSYIANDFSISNSLWFSLGAFMQQGCDISPRSMSGRIVGSVWWFFTLIIISSYTANLAAFLTVERMLTPIDSAEDLARQTEIQYGTIMSGSTKAFFKNSQFQTYQRMWAYMTSAQPSVFVKTHEEGIQRVRQSNGKYAYLTESSTIDYVSNRKPCDTLKVGSNLNSDGFGIGTPVGSDLRDKLNFAVLELRENGDLAKWEKIWFDRGECPQHSSNKEGAQSALTLANVAGIFYILIGGLVVAVLSAAFEFLYKSKMDSRKSRMSFGSALRTKARLSFKGHIDSEQKTTGNGTRRRSHNSVTYTYTGPTNVMGGSHAFEDSNTHTEV</sequence>
<dbReference type="Gene3D" id="3.40.50.2300">
    <property type="match status" value="2"/>
</dbReference>
<dbReference type="InterPro" id="IPR001508">
    <property type="entry name" value="Iono_Glu_rcpt_met"/>
</dbReference>
<dbReference type="Proteomes" id="UP001497497">
    <property type="component" value="Unassembled WGS sequence"/>
</dbReference>
<keyword evidence="13" id="KW-0407">Ion channel</keyword>
<keyword evidence="10" id="KW-0325">Glycoprotein</keyword>
<keyword evidence="3 19" id="KW-0812">Transmembrane</keyword>
<evidence type="ECO:0000256" key="13">
    <source>
        <dbReference type="ARBA" id="ARBA00023303"/>
    </source>
</evidence>
<keyword evidence="7" id="KW-0406">Ion transport</keyword>
<comment type="subcellular location">
    <subcellularLocation>
        <location evidence="14">Postsynaptic cell membrane</location>
        <topology evidence="14">Multi-pass membrane protein</topology>
    </subcellularLocation>
</comment>
<dbReference type="AlphaFoldDB" id="A0AAV2HW19"/>
<organism evidence="23 24">
    <name type="scientific">Lymnaea stagnalis</name>
    <name type="common">Great pond snail</name>
    <name type="synonym">Helix stagnalis</name>
    <dbReference type="NCBI Taxonomy" id="6523"/>
    <lineage>
        <taxon>Eukaryota</taxon>
        <taxon>Metazoa</taxon>
        <taxon>Spiralia</taxon>
        <taxon>Lophotrochozoa</taxon>
        <taxon>Mollusca</taxon>
        <taxon>Gastropoda</taxon>
        <taxon>Heterobranchia</taxon>
        <taxon>Euthyneura</taxon>
        <taxon>Panpulmonata</taxon>
        <taxon>Hygrophila</taxon>
        <taxon>Lymnaeoidea</taxon>
        <taxon>Lymnaeidae</taxon>
        <taxon>Lymnaea</taxon>
    </lineage>
</organism>
<dbReference type="EMBL" id="CAXITT010000279">
    <property type="protein sequence ID" value="CAL1537976.1"/>
    <property type="molecule type" value="Genomic_DNA"/>
</dbReference>
<evidence type="ECO:0000256" key="5">
    <source>
        <dbReference type="ARBA" id="ARBA00022989"/>
    </source>
</evidence>
<evidence type="ECO:0000256" key="3">
    <source>
        <dbReference type="ARBA" id="ARBA00022692"/>
    </source>
</evidence>
<comment type="caution">
    <text evidence="23">The sequence shown here is derived from an EMBL/GenBank/DDBJ whole genome shotgun (WGS) entry which is preliminary data.</text>
</comment>
<feature type="region of interest" description="Disordered" evidence="18">
    <location>
        <begin position="871"/>
        <end position="896"/>
    </location>
</feature>
<dbReference type="Pfam" id="PF10613">
    <property type="entry name" value="Lig_chan-Glu_bd"/>
    <property type="match status" value="1"/>
</dbReference>